<accession>A0A1T4W2P9</accession>
<evidence type="ECO:0000256" key="1">
    <source>
        <dbReference type="SAM" id="MobiDB-lite"/>
    </source>
</evidence>
<dbReference type="AlphaFoldDB" id="A0A1T4W2P9"/>
<keyword evidence="3" id="KW-1185">Reference proteome</keyword>
<proteinExistence type="predicted"/>
<dbReference type="STRING" id="1121442.SAMN02745702_01460"/>
<dbReference type="EMBL" id="FUYA01000004">
    <property type="protein sequence ID" value="SKA71345.1"/>
    <property type="molecule type" value="Genomic_DNA"/>
</dbReference>
<gene>
    <name evidence="2" type="ORF">SAMN02745702_01460</name>
</gene>
<protein>
    <submittedName>
        <fullName evidence="2">Uncharacterized protein</fullName>
    </submittedName>
</protein>
<evidence type="ECO:0000313" key="3">
    <source>
        <dbReference type="Proteomes" id="UP000189733"/>
    </source>
</evidence>
<organism evidence="2 3">
    <name type="scientific">Desulfobaculum bizertense DSM 18034</name>
    <dbReference type="NCBI Taxonomy" id="1121442"/>
    <lineage>
        <taxon>Bacteria</taxon>
        <taxon>Pseudomonadati</taxon>
        <taxon>Thermodesulfobacteriota</taxon>
        <taxon>Desulfovibrionia</taxon>
        <taxon>Desulfovibrionales</taxon>
        <taxon>Desulfovibrionaceae</taxon>
        <taxon>Desulfobaculum</taxon>
    </lineage>
</organism>
<reference evidence="2 3" key="1">
    <citation type="submission" date="2017-02" db="EMBL/GenBank/DDBJ databases">
        <authorList>
            <person name="Peterson S.W."/>
        </authorList>
    </citation>
    <scope>NUCLEOTIDE SEQUENCE [LARGE SCALE GENOMIC DNA]</scope>
    <source>
        <strain evidence="2 3">DSM 18034</strain>
    </source>
</reference>
<dbReference type="Proteomes" id="UP000189733">
    <property type="component" value="Unassembled WGS sequence"/>
</dbReference>
<sequence length="45" mass="5035">MVWSSYSQGGVEIPTGGSLTKHQEARERVLIGRHVADLVEIQSRR</sequence>
<evidence type="ECO:0000313" key="2">
    <source>
        <dbReference type="EMBL" id="SKA71345.1"/>
    </source>
</evidence>
<name>A0A1T4W2P9_9BACT</name>
<feature type="region of interest" description="Disordered" evidence="1">
    <location>
        <begin position="1"/>
        <end position="22"/>
    </location>
</feature>